<proteinExistence type="predicted"/>
<keyword evidence="10 13" id="KW-1133">Transmembrane helix</keyword>
<keyword evidence="9" id="KW-0067">ATP-binding</keyword>
<keyword evidence="18" id="KW-1185">Reference proteome</keyword>
<dbReference type="InterPro" id="IPR036890">
    <property type="entry name" value="HATPase_C_sf"/>
</dbReference>
<evidence type="ECO:0000256" key="11">
    <source>
        <dbReference type="ARBA" id="ARBA00023012"/>
    </source>
</evidence>
<dbReference type="PROSITE" id="PS50109">
    <property type="entry name" value="HIS_KIN"/>
    <property type="match status" value="1"/>
</dbReference>
<evidence type="ECO:0000256" key="12">
    <source>
        <dbReference type="ARBA" id="ARBA00023136"/>
    </source>
</evidence>
<evidence type="ECO:0000259" key="15">
    <source>
        <dbReference type="PROSITE" id="PS50112"/>
    </source>
</evidence>
<dbReference type="InterPro" id="IPR017232">
    <property type="entry name" value="NtrY"/>
</dbReference>
<comment type="caution">
    <text evidence="17">The sequence shown here is derived from an EMBL/GenBank/DDBJ whole genome shotgun (WGS) entry which is preliminary data.</text>
</comment>
<dbReference type="CDD" id="cd06225">
    <property type="entry name" value="HAMP"/>
    <property type="match status" value="1"/>
</dbReference>
<evidence type="ECO:0000259" key="16">
    <source>
        <dbReference type="PROSITE" id="PS50885"/>
    </source>
</evidence>
<evidence type="ECO:0000256" key="7">
    <source>
        <dbReference type="ARBA" id="ARBA00022741"/>
    </source>
</evidence>
<dbReference type="SUPFAM" id="SSF158472">
    <property type="entry name" value="HAMP domain-like"/>
    <property type="match status" value="1"/>
</dbReference>
<reference evidence="17 18" key="1">
    <citation type="submission" date="2018-11" db="EMBL/GenBank/DDBJ databases">
        <title>Genomic Encyclopedia of Type Strains, Phase IV (KMG-IV): sequencing the most valuable type-strain genomes for metagenomic binning, comparative biology and taxonomic classification.</title>
        <authorList>
            <person name="Goeker M."/>
        </authorList>
    </citation>
    <scope>NUCLEOTIDE SEQUENCE [LARGE SCALE GENOMIC DNA]</scope>
    <source>
        <strain evidence="17 18">DSM 100275</strain>
    </source>
</reference>
<dbReference type="EMBL" id="RJVI01000001">
    <property type="protein sequence ID" value="ROR34249.1"/>
    <property type="molecule type" value="Genomic_DNA"/>
</dbReference>
<dbReference type="PROSITE" id="PS50885">
    <property type="entry name" value="HAMP"/>
    <property type="match status" value="1"/>
</dbReference>
<accession>A0A3N1Y613</accession>
<keyword evidence="12 13" id="KW-0472">Membrane</keyword>
<evidence type="ECO:0000256" key="2">
    <source>
        <dbReference type="ARBA" id="ARBA00004141"/>
    </source>
</evidence>
<evidence type="ECO:0000313" key="17">
    <source>
        <dbReference type="EMBL" id="ROR34249.1"/>
    </source>
</evidence>
<dbReference type="InterPro" id="IPR003594">
    <property type="entry name" value="HATPase_dom"/>
</dbReference>
<evidence type="ECO:0000256" key="13">
    <source>
        <dbReference type="SAM" id="Phobius"/>
    </source>
</evidence>
<dbReference type="AlphaFoldDB" id="A0A3N1Y613"/>
<dbReference type="GO" id="GO:0007234">
    <property type="term" value="P:osmosensory signaling via phosphorelay pathway"/>
    <property type="evidence" value="ECO:0007669"/>
    <property type="project" value="TreeGrafter"/>
</dbReference>
<dbReference type="SUPFAM" id="SSF47384">
    <property type="entry name" value="Homodimeric domain of signal transducing histidine kinase"/>
    <property type="match status" value="1"/>
</dbReference>
<name>A0A3N1Y613_9GAMM</name>
<dbReference type="InterPro" id="IPR004358">
    <property type="entry name" value="Sig_transdc_His_kin-like_C"/>
</dbReference>
<gene>
    <name evidence="17" type="ORF">EDC57_0145</name>
</gene>
<dbReference type="InterPro" id="IPR036097">
    <property type="entry name" value="HisK_dim/P_sf"/>
</dbReference>
<dbReference type="InterPro" id="IPR003660">
    <property type="entry name" value="HAMP_dom"/>
</dbReference>
<dbReference type="InterPro" id="IPR005467">
    <property type="entry name" value="His_kinase_dom"/>
</dbReference>
<feature type="transmembrane region" description="Helical" evidence="13">
    <location>
        <begin position="51"/>
        <end position="78"/>
    </location>
</feature>
<evidence type="ECO:0000256" key="9">
    <source>
        <dbReference type="ARBA" id="ARBA00022840"/>
    </source>
</evidence>
<dbReference type="InterPro" id="IPR050351">
    <property type="entry name" value="BphY/WalK/GraS-like"/>
</dbReference>
<evidence type="ECO:0000256" key="1">
    <source>
        <dbReference type="ARBA" id="ARBA00000085"/>
    </source>
</evidence>
<dbReference type="SMART" id="SM00091">
    <property type="entry name" value="PAS"/>
    <property type="match status" value="1"/>
</dbReference>
<dbReference type="PIRSF" id="PIRSF037532">
    <property type="entry name" value="STHK_NtrY"/>
    <property type="match status" value="1"/>
</dbReference>
<evidence type="ECO:0000313" key="18">
    <source>
        <dbReference type="Proteomes" id="UP000276634"/>
    </source>
</evidence>
<dbReference type="InterPro" id="IPR003661">
    <property type="entry name" value="HisK_dim/P_dom"/>
</dbReference>
<dbReference type="InterPro" id="IPR000014">
    <property type="entry name" value="PAS"/>
</dbReference>
<feature type="transmembrane region" description="Helical" evidence="13">
    <location>
        <begin position="293"/>
        <end position="316"/>
    </location>
</feature>
<dbReference type="SMART" id="SM00388">
    <property type="entry name" value="HisKA"/>
    <property type="match status" value="1"/>
</dbReference>
<evidence type="ECO:0000256" key="4">
    <source>
        <dbReference type="ARBA" id="ARBA00022553"/>
    </source>
</evidence>
<keyword evidence="11" id="KW-0902">Two-component regulatory system</keyword>
<dbReference type="SMART" id="SM00304">
    <property type="entry name" value="HAMP"/>
    <property type="match status" value="1"/>
</dbReference>
<comment type="subcellular location">
    <subcellularLocation>
        <location evidence="2">Membrane</location>
        <topology evidence="2">Multi-pass membrane protein</topology>
    </subcellularLocation>
</comment>
<keyword evidence="4" id="KW-0597">Phosphoprotein</keyword>
<keyword evidence="7" id="KW-0547">Nucleotide-binding</keyword>
<dbReference type="Pfam" id="PF00512">
    <property type="entry name" value="HisKA"/>
    <property type="match status" value="1"/>
</dbReference>
<dbReference type="Gene3D" id="3.30.450.20">
    <property type="entry name" value="PAS domain"/>
    <property type="match status" value="1"/>
</dbReference>
<dbReference type="SMART" id="SM00387">
    <property type="entry name" value="HATPase_c"/>
    <property type="match status" value="1"/>
</dbReference>
<dbReference type="GO" id="GO:0005524">
    <property type="term" value="F:ATP binding"/>
    <property type="evidence" value="ECO:0007669"/>
    <property type="project" value="UniProtKB-KW"/>
</dbReference>
<dbReference type="Gene3D" id="6.10.340.10">
    <property type="match status" value="1"/>
</dbReference>
<protein>
    <recommendedName>
        <fullName evidence="3">histidine kinase</fullName>
        <ecNumber evidence="3">2.7.13.3</ecNumber>
    </recommendedName>
</protein>
<feature type="domain" description="Histidine kinase" evidence="14">
    <location>
        <begin position="514"/>
        <end position="730"/>
    </location>
</feature>
<feature type="domain" description="PAS" evidence="15">
    <location>
        <begin position="383"/>
        <end position="420"/>
    </location>
</feature>
<evidence type="ECO:0000256" key="3">
    <source>
        <dbReference type="ARBA" id="ARBA00012438"/>
    </source>
</evidence>
<comment type="catalytic activity">
    <reaction evidence="1">
        <text>ATP + protein L-histidine = ADP + protein N-phospho-L-histidine.</text>
        <dbReference type="EC" id="2.7.13.3"/>
    </reaction>
</comment>
<organism evidence="17 18">
    <name type="scientific">Inmirania thermothiophila</name>
    <dbReference type="NCBI Taxonomy" id="1750597"/>
    <lineage>
        <taxon>Bacteria</taxon>
        <taxon>Pseudomonadati</taxon>
        <taxon>Pseudomonadota</taxon>
        <taxon>Gammaproteobacteria</taxon>
        <taxon>Chromatiales</taxon>
        <taxon>Ectothiorhodospiraceae</taxon>
        <taxon>Inmirania</taxon>
    </lineage>
</organism>
<dbReference type="PROSITE" id="PS50112">
    <property type="entry name" value="PAS"/>
    <property type="match status" value="1"/>
</dbReference>
<sequence length="740" mass="79773">MAARVLRLARVLARRGPARSWAAAAALAAALLLALHLMGQATENSVRFGRLYSLLLVVNAGALFLLAGLVVASAARLLRQYRAGVVGSRLTARLVLVFVLLTLAPVAVVYSFSIQFLHRGIDSWFDVRIEEALRDALELSRSSLDLYVREQLRQTRVAAAGIPAAARREELALAVAEVREALGASELTVLAGDGTILATSSTDPTAIVPSRPPEEVLLQVRSGRVYASLDPVTEGDLYVRIVLPLAAAGETGRDRLVQALFPVPTRIDDLAASVQEAFTRYRELAYLRRPLRLSFTLTLSLVLAVSVLAAMAAAFYSARRLVRPIRDLAEGTRAVAAGHYDRQLPRTSRDELGFLVQSFNIMTRRIAQASEQARRSRAELERQKAYLEAVLGHLSSGVLVLDEGGGIRTVNQAAAQLLGIPLRRLHRVGLAVLAAGEPRIAPLARLVEAHVAADDEEWRGECELVAGGSRQILVVSGTRLPPAAGAPGQVVVLEDVTALVQAQREAAWGEVARRLAHEIKNPLTPIQLSAERLCHKYARRLPPEEAAALERYTQTIIQQVRVMKDMVDAFSAYARAPDLALAPVEIDRLVREVCDLYRGERRIATLEVVTGGLPPVAADAARLRQVLHNLLTNAAEALEGRADGRVRVETRLVEEGGRSWAELAVCDNGPGLPQGLADRLFEPYVTTKKGGTGLGLAIVRRIVEEHGGKIRAEGAPGGGACIRIRLPAEGGAAGAVRQQA</sequence>
<dbReference type="RefSeq" id="WP_281272244.1">
    <property type="nucleotide sequence ID" value="NZ_RJVI01000001.1"/>
</dbReference>
<dbReference type="GO" id="GO:0000156">
    <property type="term" value="F:phosphorelay response regulator activity"/>
    <property type="evidence" value="ECO:0007669"/>
    <property type="project" value="TreeGrafter"/>
</dbReference>
<dbReference type="PANTHER" id="PTHR42878">
    <property type="entry name" value="TWO-COMPONENT HISTIDINE KINASE"/>
    <property type="match status" value="1"/>
</dbReference>
<dbReference type="GO" id="GO:0030295">
    <property type="term" value="F:protein kinase activator activity"/>
    <property type="evidence" value="ECO:0007669"/>
    <property type="project" value="TreeGrafter"/>
</dbReference>
<keyword evidence="6 13" id="KW-0812">Transmembrane</keyword>
<keyword evidence="8 17" id="KW-0418">Kinase</keyword>
<dbReference type="SUPFAM" id="SSF55874">
    <property type="entry name" value="ATPase domain of HSP90 chaperone/DNA topoisomerase II/histidine kinase"/>
    <property type="match status" value="1"/>
</dbReference>
<dbReference type="Pfam" id="PF02518">
    <property type="entry name" value="HATPase_c"/>
    <property type="match status" value="1"/>
</dbReference>
<dbReference type="PRINTS" id="PR00344">
    <property type="entry name" value="BCTRLSENSOR"/>
</dbReference>
<dbReference type="SUPFAM" id="SSF55785">
    <property type="entry name" value="PYP-like sensor domain (PAS domain)"/>
    <property type="match status" value="1"/>
</dbReference>
<dbReference type="GO" id="GO:0016020">
    <property type="term" value="C:membrane"/>
    <property type="evidence" value="ECO:0007669"/>
    <property type="project" value="UniProtKB-SubCell"/>
</dbReference>
<evidence type="ECO:0000256" key="5">
    <source>
        <dbReference type="ARBA" id="ARBA00022679"/>
    </source>
</evidence>
<evidence type="ECO:0000259" key="14">
    <source>
        <dbReference type="PROSITE" id="PS50109"/>
    </source>
</evidence>
<dbReference type="PANTHER" id="PTHR42878:SF7">
    <property type="entry name" value="SENSOR HISTIDINE KINASE GLRK"/>
    <property type="match status" value="1"/>
</dbReference>
<evidence type="ECO:0000256" key="8">
    <source>
        <dbReference type="ARBA" id="ARBA00022777"/>
    </source>
</evidence>
<feature type="transmembrane region" description="Helical" evidence="13">
    <location>
        <begin position="90"/>
        <end position="112"/>
    </location>
</feature>
<dbReference type="Pfam" id="PF00672">
    <property type="entry name" value="HAMP"/>
    <property type="match status" value="1"/>
</dbReference>
<dbReference type="InterPro" id="IPR035965">
    <property type="entry name" value="PAS-like_dom_sf"/>
</dbReference>
<dbReference type="EC" id="2.7.13.3" evidence="3"/>
<dbReference type="CDD" id="cd00082">
    <property type="entry name" value="HisKA"/>
    <property type="match status" value="1"/>
</dbReference>
<keyword evidence="5" id="KW-0808">Transferase</keyword>
<dbReference type="GO" id="GO:0000155">
    <property type="term" value="F:phosphorelay sensor kinase activity"/>
    <property type="evidence" value="ECO:0007669"/>
    <property type="project" value="InterPro"/>
</dbReference>
<evidence type="ECO:0000256" key="10">
    <source>
        <dbReference type="ARBA" id="ARBA00022989"/>
    </source>
</evidence>
<dbReference type="Proteomes" id="UP000276634">
    <property type="component" value="Unassembled WGS sequence"/>
</dbReference>
<feature type="domain" description="HAMP" evidence="16">
    <location>
        <begin position="319"/>
        <end position="371"/>
    </location>
</feature>
<dbReference type="Gene3D" id="3.30.565.10">
    <property type="entry name" value="Histidine kinase-like ATPase, C-terminal domain"/>
    <property type="match status" value="1"/>
</dbReference>
<evidence type="ECO:0000256" key="6">
    <source>
        <dbReference type="ARBA" id="ARBA00022692"/>
    </source>
</evidence>
<dbReference type="Pfam" id="PF13188">
    <property type="entry name" value="PAS_8"/>
    <property type="match status" value="1"/>
</dbReference>
<dbReference type="Gene3D" id="1.10.287.130">
    <property type="match status" value="1"/>
</dbReference>